<dbReference type="Pfam" id="PF14689">
    <property type="entry name" value="SPOB_a"/>
    <property type="match status" value="1"/>
</dbReference>
<dbReference type="InterPro" id="IPR037100">
    <property type="entry name" value="Spo0B_C_sf"/>
</dbReference>
<dbReference type="Proteomes" id="UP000037146">
    <property type="component" value="Unassembled WGS sequence"/>
</dbReference>
<dbReference type="SUPFAM" id="SSF55890">
    <property type="entry name" value="Sporulation response regulatory protein Spo0B"/>
    <property type="match status" value="1"/>
</dbReference>
<dbReference type="STRING" id="1679170.AC625_17430"/>
<proteinExistence type="predicted"/>
<keyword evidence="6" id="KW-1185">Reference proteome</keyword>
<gene>
    <name evidence="5" type="ORF">AC625_17430</name>
</gene>
<protein>
    <recommendedName>
        <fullName evidence="4">Sporulation initiation phosphotransferase B C-terminal domain-containing protein</fullName>
    </recommendedName>
</protein>
<evidence type="ECO:0000313" key="6">
    <source>
        <dbReference type="Proteomes" id="UP000037146"/>
    </source>
</evidence>
<evidence type="ECO:0000256" key="1">
    <source>
        <dbReference type="ARBA" id="ARBA00022553"/>
    </source>
</evidence>
<evidence type="ECO:0000313" key="5">
    <source>
        <dbReference type="EMBL" id="KMY51092.1"/>
    </source>
</evidence>
<dbReference type="SMART" id="SM01317">
    <property type="entry name" value="SPOB_ab"/>
    <property type="match status" value="1"/>
</dbReference>
<reference evidence="6" key="1">
    <citation type="submission" date="2015-07" db="EMBL/GenBank/DDBJ databases">
        <title>Genome sequencing project for genomic taxonomy and phylogenomics of Bacillus-like bacteria.</title>
        <authorList>
            <person name="Liu B."/>
            <person name="Wang J."/>
            <person name="Zhu Y."/>
            <person name="Liu G."/>
            <person name="Chen Q."/>
            <person name="Chen Z."/>
            <person name="Lan J."/>
            <person name="Che J."/>
            <person name="Ge C."/>
            <person name="Shi H."/>
            <person name="Pan Z."/>
            <person name="Liu X."/>
        </authorList>
    </citation>
    <scope>NUCLEOTIDE SEQUENCE [LARGE SCALE GENOMIC DNA]</scope>
    <source>
        <strain evidence="6">FJAT-27997</strain>
    </source>
</reference>
<dbReference type="InterPro" id="IPR016120">
    <property type="entry name" value="Sig_transdc_His_kin_SpoOB"/>
</dbReference>
<dbReference type="RefSeq" id="WP_053178133.1">
    <property type="nucleotide sequence ID" value="NZ_LFZW01000001.1"/>
</dbReference>
<dbReference type="InterPro" id="IPR016122">
    <property type="entry name" value="SpoOB_C"/>
</dbReference>
<keyword evidence="1" id="KW-0597">Phosphoprotein</keyword>
<comment type="caution">
    <text evidence="5">The sequence shown here is derived from an EMBL/GenBank/DDBJ whole genome shotgun (WGS) entry which is preliminary data.</text>
</comment>
<organism evidence="5 6">
    <name type="scientific">Peribacillus loiseleuriae</name>
    <dbReference type="NCBI Taxonomy" id="1679170"/>
    <lineage>
        <taxon>Bacteria</taxon>
        <taxon>Bacillati</taxon>
        <taxon>Bacillota</taxon>
        <taxon>Bacilli</taxon>
        <taxon>Bacillales</taxon>
        <taxon>Bacillaceae</taxon>
        <taxon>Peribacillus</taxon>
    </lineage>
</organism>
<dbReference type="OrthoDB" id="2375606at2"/>
<evidence type="ECO:0000259" key="4">
    <source>
        <dbReference type="SMART" id="SM01317"/>
    </source>
</evidence>
<name>A0A0K9GXW8_9BACI</name>
<dbReference type="Gene3D" id="3.30.565.30">
    <property type="entry name" value="Sporulation initiation phosphotransferase B (SpoOB), C-terminal domain"/>
    <property type="match status" value="1"/>
</dbReference>
<dbReference type="EMBL" id="LFZW01000001">
    <property type="protein sequence ID" value="KMY51092.1"/>
    <property type="molecule type" value="Genomic_DNA"/>
</dbReference>
<dbReference type="GO" id="GO:0000155">
    <property type="term" value="F:phosphorelay sensor kinase activity"/>
    <property type="evidence" value="ECO:0007669"/>
    <property type="project" value="InterPro"/>
</dbReference>
<keyword evidence="3" id="KW-0418">Kinase</keyword>
<dbReference type="Pfam" id="PF14682">
    <property type="entry name" value="SPOB_ab"/>
    <property type="match status" value="1"/>
</dbReference>
<sequence length="185" mass="21595">MEKEWTTVEILRHSRHDWLNKIQLIKGNLELSKPDRVKAIIEDIIIVAQHEARISSIAMPKFSELLLTANWTYSVFQSEFEVIDLVQGTSVLDQMMYDWTKSFFQILEEQLDTYSENRLSISIDKNESTELIRFSFDLQGKIKDVSSVAEFLQNSSVDTQTIDLEEVTEQIVYFTMDINMKQKTS</sequence>
<feature type="domain" description="Sporulation initiation phosphotransferase B C-terminal" evidence="4">
    <location>
        <begin position="59"/>
        <end position="169"/>
    </location>
</feature>
<dbReference type="InterPro" id="IPR039506">
    <property type="entry name" value="SPOB_a"/>
</dbReference>
<evidence type="ECO:0000256" key="3">
    <source>
        <dbReference type="ARBA" id="ARBA00022777"/>
    </source>
</evidence>
<keyword evidence="2" id="KW-0808">Transferase</keyword>
<dbReference type="AlphaFoldDB" id="A0A0K9GXW8"/>
<dbReference type="Gene3D" id="1.10.287.130">
    <property type="match status" value="1"/>
</dbReference>
<accession>A0A0K9GXW8</accession>
<dbReference type="PATRIC" id="fig|1679170.3.peg.3964"/>
<evidence type="ECO:0000256" key="2">
    <source>
        <dbReference type="ARBA" id="ARBA00022679"/>
    </source>
</evidence>